<evidence type="ECO:0000256" key="1">
    <source>
        <dbReference type="ARBA" id="ARBA00006484"/>
    </source>
</evidence>
<sequence>MGTEHVWNEADAASYLDRYAGVSRDLALRVYTSRLLGRNPALVLHGGGNTSVKTHLRDELGRDVEVLCVKGSGWDLAHIEPPGFPAVILDPIRDFRQLDDMSDEAMVNGVRRFLLDTGAPNPSVETLLHAFLPHKFVDHTHADAILALADQPDAEALCRRVFGGRMGIVPYIMPGFQLAKAAAEVYERDPEVEGLILINHGIFTFADDARTAFERMLEMVALAEQWQRGHAETPEVGSASPKHDFLADGDVSRHLARLRGLLVNHPRGIGAQVLRVRRTPRIEAFLMRPDLTEVATRGPATPDHVIRTKQKPLVLARPEATDHEGFASQVVDELARYVSDYDHYFQTWMSQKQVEKTQLHPLPIVFLIPGIGLVTAGKTVAAAEIAADIWEHTIDVILAAESIGRYTPLPDGDIFDMEYWSLEQAKLGKKKPKPLAGRVALVTGACGGIGRGIAEAFAAEGANLVVTDMDAEALALEARRLADRFGVAVESRAGDLTDPSFSASLITAAGCAFGGLDAVLSNAGRAFTGPIDKTTDTLRTSLEINLLSHQYLAAAAVEMMVPQALGGCLLFNASKSAFNPGPGFGAYSVAKAGLIALMKQYAVEFADSGIRAMAINADRIRTNLFDADLVAERARQRGLEPDQYFRANLLGREVSAEDVGRAFLRLYLSEKTTAAVFTVDGGNIAASPR</sequence>
<dbReference type="InterPro" id="IPR036291">
    <property type="entry name" value="NAD(P)-bd_dom_sf"/>
</dbReference>
<evidence type="ECO:0000259" key="4">
    <source>
        <dbReference type="SMART" id="SM01007"/>
    </source>
</evidence>
<dbReference type="InterPro" id="IPR036409">
    <property type="entry name" value="Aldolase_II/adducin_N_sf"/>
</dbReference>
<evidence type="ECO:0000313" key="5">
    <source>
        <dbReference type="EMBL" id="QTD52896.1"/>
    </source>
</evidence>
<dbReference type="GO" id="GO:0016491">
    <property type="term" value="F:oxidoreductase activity"/>
    <property type="evidence" value="ECO:0007669"/>
    <property type="project" value="UniProtKB-KW"/>
</dbReference>
<dbReference type="RefSeq" id="WP_237382994.1">
    <property type="nucleotide sequence ID" value="NZ_CP071793.1"/>
</dbReference>
<dbReference type="Proteomes" id="UP000663929">
    <property type="component" value="Chromosome"/>
</dbReference>
<dbReference type="InterPro" id="IPR057326">
    <property type="entry name" value="KR_dom"/>
</dbReference>
<dbReference type="AlphaFoldDB" id="A0A8A4TSF6"/>
<reference evidence="5" key="1">
    <citation type="submission" date="2021-03" db="EMBL/GenBank/DDBJ databases">
        <title>Acanthopleuribacteraceae sp. M133.</title>
        <authorList>
            <person name="Wang G."/>
        </authorList>
    </citation>
    <scope>NUCLEOTIDE SEQUENCE</scope>
    <source>
        <strain evidence="5">M133</strain>
    </source>
</reference>
<dbReference type="Gene3D" id="3.40.50.720">
    <property type="entry name" value="NAD(P)-binding Rossmann-like Domain"/>
    <property type="match status" value="1"/>
</dbReference>
<protein>
    <submittedName>
        <fullName evidence="5">Bifunctional aldolase/short-chain dehydrogenase</fullName>
    </submittedName>
</protein>
<name>A0A8A4TSF6_SULCO</name>
<keyword evidence="2" id="KW-0560">Oxidoreductase</keyword>
<dbReference type="SMART" id="SM00822">
    <property type="entry name" value="PKS_KR"/>
    <property type="match status" value="1"/>
</dbReference>
<dbReference type="SMART" id="SM01007">
    <property type="entry name" value="Aldolase_II"/>
    <property type="match status" value="1"/>
</dbReference>
<dbReference type="SUPFAM" id="SSF53639">
    <property type="entry name" value="AraD/HMP-PK domain-like"/>
    <property type="match status" value="2"/>
</dbReference>
<dbReference type="InterPro" id="IPR002347">
    <property type="entry name" value="SDR_fam"/>
</dbReference>
<gene>
    <name evidence="5" type="ORF">J3U87_10500</name>
</gene>
<organism evidence="5 6">
    <name type="scientific">Sulfidibacter corallicola</name>
    <dbReference type="NCBI Taxonomy" id="2818388"/>
    <lineage>
        <taxon>Bacteria</taxon>
        <taxon>Pseudomonadati</taxon>
        <taxon>Acidobacteriota</taxon>
        <taxon>Holophagae</taxon>
        <taxon>Acanthopleuribacterales</taxon>
        <taxon>Acanthopleuribacteraceae</taxon>
        <taxon>Sulfidibacter</taxon>
    </lineage>
</organism>
<dbReference type="KEGG" id="scor:J3U87_10500"/>
<proteinExistence type="inferred from homology"/>
<dbReference type="EMBL" id="CP071793">
    <property type="protein sequence ID" value="QTD52896.1"/>
    <property type="molecule type" value="Genomic_DNA"/>
</dbReference>
<dbReference type="PRINTS" id="PR00081">
    <property type="entry name" value="GDHRDH"/>
</dbReference>
<dbReference type="NCBIfam" id="NF006192">
    <property type="entry name" value="PRK08324.1-6"/>
    <property type="match status" value="1"/>
</dbReference>
<dbReference type="SUPFAM" id="SSF51735">
    <property type="entry name" value="NAD(P)-binding Rossmann-fold domains"/>
    <property type="match status" value="1"/>
</dbReference>
<dbReference type="InterPro" id="IPR001303">
    <property type="entry name" value="Aldolase_II/adducin_N"/>
</dbReference>
<dbReference type="InterPro" id="IPR020904">
    <property type="entry name" value="Sc_DH/Rdtase_CS"/>
</dbReference>
<evidence type="ECO:0000313" key="6">
    <source>
        <dbReference type="Proteomes" id="UP000663929"/>
    </source>
</evidence>
<evidence type="ECO:0000256" key="2">
    <source>
        <dbReference type="ARBA" id="ARBA00023002"/>
    </source>
</evidence>
<dbReference type="PROSITE" id="PS00061">
    <property type="entry name" value="ADH_SHORT"/>
    <property type="match status" value="1"/>
</dbReference>
<dbReference type="Gene3D" id="3.40.225.10">
    <property type="entry name" value="Class II aldolase/adducin N-terminal domain"/>
    <property type="match status" value="1"/>
</dbReference>
<comment type="similarity">
    <text evidence="1">Belongs to the short-chain dehydrogenases/reductases (SDR) family.</text>
</comment>
<dbReference type="PANTHER" id="PTHR43669">
    <property type="entry name" value="5-KETO-D-GLUCONATE 5-REDUCTASE"/>
    <property type="match status" value="1"/>
</dbReference>
<accession>A0A8A4TSF6</accession>
<dbReference type="Pfam" id="PF00596">
    <property type="entry name" value="Aldolase_II"/>
    <property type="match status" value="1"/>
</dbReference>
<evidence type="ECO:0000259" key="3">
    <source>
        <dbReference type="SMART" id="SM00822"/>
    </source>
</evidence>
<keyword evidence="6" id="KW-1185">Reference proteome</keyword>
<feature type="domain" description="Ketoreductase" evidence="3">
    <location>
        <begin position="438"/>
        <end position="623"/>
    </location>
</feature>
<dbReference type="PANTHER" id="PTHR43669:SF3">
    <property type="entry name" value="ALCOHOL DEHYDROGENASE, PUTATIVE (AFU_ORTHOLOGUE AFUA_3G03445)-RELATED"/>
    <property type="match status" value="1"/>
</dbReference>
<feature type="domain" description="Class II aldolase/adducin N-terminal" evidence="4">
    <location>
        <begin position="28"/>
        <end position="227"/>
    </location>
</feature>
<dbReference type="Pfam" id="PF13561">
    <property type="entry name" value="adh_short_C2"/>
    <property type="match status" value="1"/>
</dbReference>